<dbReference type="Pfam" id="PF00400">
    <property type="entry name" value="WD40"/>
    <property type="match status" value="1"/>
</dbReference>
<dbReference type="GO" id="GO:1990757">
    <property type="term" value="F:ubiquitin ligase activator activity"/>
    <property type="evidence" value="ECO:0007669"/>
    <property type="project" value="TreeGrafter"/>
</dbReference>
<dbReference type="Gene3D" id="2.130.10.10">
    <property type="entry name" value="YVTN repeat-like/Quinoprotein amine dehydrogenase"/>
    <property type="match status" value="1"/>
</dbReference>
<keyword evidence="2" id="KW-0132">Cell division</keyword>
<keyword evidence="8" id="KW-1185">Reference proteome</keyword>
<keyword evidence="4" id="KW-0498">Mitosis</keyword>
<name>S7XSG1_SPRLO</name>
<evidence type="ECO:0000256" key="1">
    <source>
        <dbReference type="ARBA" id="ARBA00022574"/>
    </source>
</evidence>
<dbReference type="InterPro" id="IPR001680">
    <property type="entry name" value="WD40_rpt"/>
</dbReference>
<evidence type="ECO:0000256" key="3">
    <source>
        <dbReference type="ARBA" id="ARBA00022737"/>
    </source>
</evidence>
<evidence type="ECO:0000256" key="4">
    <source>
        <dbReference type="ARBA" id="ARBA00022776"/>
    </source>
</evidence>
<dbReference type="PANTHER" id="PTHR19918:SF8">
    <property type="entry name" value="FI02843P"/>
    <property type="match status" value="1"/>
</dbReference>
<accession>S7XSG1</accession>
<protein>
    <submittedName>
        <fullName evidence="7">WD40 repeat-containing protein</fullName>
    </submittedName>
</protein>
<evidence type="ECO:0000313" key="8">
    <source>
        <dbReference type="Proteomes" id="UP000014978"/>
    </source>
</evidence>
<evidence type="ECO:0000256" key="2">
    <source>
        <dbReference type="ARBA" id="ARBA00022618"/>
    </source>
</evidence>
<dbReference type="PANTHER" id="PTHR19918">
    <property type="entry name" value="CELL DIVISION CYCLE 20 CDC20 FIZZY -RELATED"/>
    <property type="match status" value="1"/>
</dbReference>
<dbReference type="GO" id="GO:0051301">
    <property type="term" value="P:cell division"/>
    <property type="evidence" value="ECO:0007669"/>
    <property type="project" value="UniProtKB-KW"/>
</dbReference>
<dbReference type="InParanoid" id="S7XSG1"/>
<evidence type="ECO:0000256" key="5">
    <source>
        <dbReference type="ARBA" id="ARBA00023306"/>
    </source>
</evidence>
<evidence type="ECO:0000313" key="7">
    <source>
        <dbReference type="EMBL" id="EPR78853.1"/>
    </source>
</evidence>
<sequence>MERYICKLSNKKLYVHRKITSGQMGVELESSIKIPRIMDDYYLNVLDTCGNETLIGFDQHVFIIKDKDNINRFSLNNLGYASAVKYIDDKIFVGTQNGYVLKFDRETKKMEDCHRFTHGRIPVIKKSKNGVIMGFNNGKILQHDLRQNLKCSEFLTSNENNDYGEIISFTENNLNYFAFSNSRENVSIYDFRYNRKLRTLSEHKGTVKALKFCPWNPINLVTGGGLYDKRLISWDVRSFDKIAERHTNSQICDVHFLENMNMITTHGYAGNSMIEWKSKNLGMVAEKRIHNSRVLYSAYYLPKNILATASLDQSLKLWKIKENKKREEDDNFVARRIFLR</sequence>
<dbReference type="VEuPathDB" id="MicrosporidiaDB:SLOPH_2074"/>
<dbReference type="GO" id="GO:1905786">
    <property type="term" value="P:positive regulation of anaphase-promoting complex-dependent catabolic process"/>
    <property type="evidence" value="ECO:0007669"/>
    <property type="project" value="TreeGrafter"/>
</dbReference>
<feature type="repeat" description="WD" evidence="6">
    <location>
        <begin position="287"/>
        <end position="328"/>
    </location>
</feature>
<keyword evidence="3" id="KW-0677">Repeat</keyword>
<keyword evidence="1 6" id="KW-0853">WD repeat</keyword>
<dbReference type="GO" id="GO:0010997">
    <property type="term" value="F:anaphase-promoting complex binding"/>
    <property type="evidence" value="ECO:0007669"/>
    <property type="project" value="InterPro"/>
</dbReference>
<gene>
    <name evidence="7" type="ORF">SLOPH_2074</name>
</gene>
<dbReference type="EMBL" id="ATCN01000525">
    <property type="protein sequence ID" value="EPR78853.1"/>
    <property type="molecule type" value="Genomic_DNA"/>
</dbReference>
<proteinExistence type="predicted"/>
<dbReference type="InterPro" id="IPR015943">
    <property type="entry name" value="WD40/YVTN_repeat-like_dom_sf"/>
</dbReference>
<dbReference type="GO" id="GO:0005680">
    <property type="term" value="C:anaphase-promoting complex"/>
    <property type="evidence" value="ECO:0007669"/>
    <property type="project" value="TreeGrafter"/>
</dbReference>
<dbReference type="HOGENOM" id="CLU_014831_1_0_1"/>
<dbReference type="PROSITE" id="PS50082">
    <property type="entry name" value="WD_REPEATS_2"/>
    <property type="match status" value="1"/>
</dbReference>
<dbReference type="STRING" id="1358809.S7XSG1"/>
<dbReference type="SUPFAM" id="SSF50978">
    <property type="entry name" value="WD40 repeat-like"/>
    <property type="match status" value="1"/>
</dbReference>
<dbReference type="InterPro" id="IPR036322">
    <property type="entry name" value="WD40_repeat_dom_sf"/>
</dbReference>
<dbReference type="InterPro" id="IPR033010">
    <property type="entry name" value="Cdc20/Fizzy"/>
</dbReference>
<reference evidence="8" key="1">
    <citation type="journal article" date="2013" name="PLoS Genet.">
        <title>The genome of Spraguea lophii and the basis of host-microsporidian interactions.</title>
        <authorList>
            <person name="Campbell S.E."/>
            <person name="Williams T.A."/>
            <person name="Yousuf A."/>
            <person name="Soanes D.M."/>
            <person name="Paszkiewicz K.H."/>
            <person name="Williams B.A.P."/>
        </authorList>
    </citation>
    <scope>NUCLEOTIDE SEQUENCE [LARGE SCALE GENOMIC DNA]</scope>
    <source>
        <strain evidence="8">42_110</strain>
    </source>
</reference>
<comment type="caution">
    <text evidence="7">The sequence shown here is derived from an EMBL/GenBank/DDBJ whole genome shotgun (WGS) entry which is preliminary data.</text>
</comment>
<keyword evidence="5" id="KW-0131">Cell cycle</keyword>
<dbReference type="AlphaFoldDB" id="S7XSG1"/>
<organism evidence="7 8">
    <name type="scientific">Spraguea lophii (strain 42_110)</name>
    <name type="common">Microsporidian parasite</name>
    <dbReference type="NCBI Taxonomy" id="1358809"/>
    <lineage>
        <taxon>Eukaryota</taxon>
        <taxon>Fungi</taxon>
        <taxon>Fungi incertae sedis</taxon>
        <taxon>Microsporidia</taxon>
        <taxon>Spragueidae</taxon>
        <taxon>Spraguea</taxon>
    </lineage>
</organism>
<dbReference type="GO" id="GO:0031145">
    <property type="term" value="P:anaphase-promoting complex-dependent catabolic process"/>
    <property type="evidence" value="ECO:0007669"/>
    <property type="project" value="TreeGrafter"/>
</dbReference>
<dbReference type="OrthoDB" id="10263272at2759"/>
<dbReference type="Proteomes" id="UP000014978">
    <property type="component" value="Unassembled WGS sequence"/>
</dbReference>
<evidence type="ECO:0000256" key="6">
    <source>
        <dbReference type="PROSITE-ProRule" id="PRU00221"/>
    </source>
</evidence>
<dbReference type="SMART" id="SM00320">
    <property type="entry name" value="WD40"/>
    <property type="match status" value="2"/>
</dbReference>